<dbReference type="InterPro" id="IPR000768">
    <property type="entry name" value="ART"/>
</dbReference>
<organism evidence="8 9">
    <name type="scientific">Knipowitschia caucasica</name>
    <name type="common">Caucasian dwarf goby</name>
    <name type="synonym">Pomatoschistus caucasicus</name>
    <dbReference type="NCBI Taxonomy" id="637954"/>
    <lineage>
        <taxon>Eukaryota</taxon>
        <taxon>Metazoa</taxon>
        <taxon>Chordata</taxon>
        <taxon>Craniata</taxon>
        <taxon>Vertebrata</taxon>
        <taxon>Euteleostomi</taxon>
        <taxon>Actinopterygii</taxon>
        <taxon>Neopterygii</taxon>
        <taxon>Teleostei</taxon>
        <taxon>Neoteleostei</taxon>
        <taxon>Acanthomorphata</taxon>
        <taxon>Gobiaria</taxon>
        <taxon>Gobiiformes</taxon>
        <taxon>Gobioidei</taxon>
        <taxon>Gobiidae</taxon>
        <taxon>Gobiinae</taxon>
        <taxon>Knipowitschia</taxon>
    </lineage>
</organism>
<evidence type="ECO:0000256" key="4">
    <source>
        <dbReference type="ARBA" id="ARBA00022695"/>
    </source>
</evidence>
<dbReference type="InterPro" id="IPR050999">
    <property type="entry name" value="ADP-ribosyltransferase_ARG"/>
</dbReference>
<dbReference type="SUPFAM" id="SSF56399">
    <property type="entry name" value="ADP-ribosylation"/>
    <property type="match status" value="1"/>
</dbReference>
<dbReference type="GO" id="GO:0106274">
    <property type="term" value="F:NAD+-protein-arginine ADP-ribosyltransferase activity"/>
    <property type="evidence" value="ECO:0007669"/>
    <property type="project" value="UniProtKB-EC"/>
</dbReference>
<dbReference type="EMBL" id="OZ035841">
    <property type="protein sequence ID" value="CAL1590563.1"/>
    <property type="molecule type" value="Genomic_DNA"/>
</dbReference>
<gene>
    <name evidence="8" type="ORF">KC01_LOCUS20058</name>
</gene>
<dbReference type="GO" id="GO:0016779">
    <property type="term" value="F:nucleotidyltransferase activity"/>
    <property type="evidence" value="ECO:0007669"/>
    <property type="project" value="UniProtKB-KW"/>
</dbReference>
<evidence type="ECO:0000256" key="5">
    <source>
        <dbReference type="ARBA" id="ARBA00022857"/>
    </source>
</evidence>
<keyword evidence="2 7" id="KW-0328">Glycosyltransferase</keyword>
<reference evidence="8 9" key="1">
    <citation type="submission" date="2024-04" db="EMBL/GenBank/DDBJ databases">
        <authorList>
            <person name="Waldvogel A.-M."/>
            <person name="Schoenle A."/>
        </authorList>
    </citation>
    <scope>NUCLEOTIDE SEQUENCE [LARGE SCALE GENOMIC DNA]</scope>
</reference>
<accession>A0AAV2KKM0</accession>
<evidence type="ECO:0000256" key="1">
    <source>
        <dbReference type="ARBA" id="ARBA00009558"/>
    </source>
</evidence>
<name>A0AAV2KKM0_KNICA</name>
<dbReference type="PANTHER" id="PTHR10339">
    <property type="entry name" value="ADP-RIBOSYLTRANSFERASE"/>
    <property type="match status" value="1"/>
</dbReference>
<evidence type="ECO:0000256" key="7">
    <source>
        <dbReference type="RuleBase" id="RU361228"/>
    </source>
</evidence>
<dbReference type="PROSITE" id="PS51996">
    <property type="entry name" value="TR_MART"/>
    <property type="match status" value="1"/>
</dbReference>
<comment type="similarity">
    <text evidence="1 7">Belongs to the Arg-specific ADP-ribosyltransferase family.</text>
</comment>
<proteinExistence type="inferred from homology"/>
<keyword evidence="9" id="KW-1185">Reference proteome</keyword>
<keyword evidence="7" id="KW-0520">NAD</keyword>
<evidence type="ECO:0000313" key="9">
    <source>
        <dbReference type="Proteomes" id="UP001497482"/>
    </source>
</evidence>
<dbReference type="Proteomes" id="UP001497482">
    <property type="component" value="Chromosome 19"/>
</dbReference>
<dbReference type="GO" id="GO:0003950">
    <property type="term" value="F:NAD+ poly-ADP-ribosyltransferase activity"/>
    <property type="evidence" value="ECO:0007669"/>
    <property type="project" value="TreeGrafter"/>
</dbReference>
<keyword evidence="4" id="KW-0548">Nucleotidyltransferase</keyword>
<dbReference type="PANTHER" id="PTHR10339:SF29">
    <property type="entry name" value="NAD(P)(+)--ARGININE ADP-RIBOSYLTRANSFERASE"/>
    <property type="match status" value="1"/>
</dbReference>
<keyword evidence="5 7" id="KW-0521">NADP</keyword>
<evidence type="ECO:0000256" key="6">
    <source>
        <dbReference type="ARBA" id="ARBA00047597"/>
    </source>
</evidence>
<evidence type="ECO:0000256" key="3">
    <source>
        <dbReference type="ARBA" id="ARBA00022679"/>
    </source>
</evidence>
<dbReference type="Pfam" id="PF01129">
    <property type="entry name" value="ART"/>
    <property type="match status" value="1"/>
</dbReference>
<dbReference type="Gene3D" id="3.90.176.10">
    <property type="entry name" value="Toxin ADP-ribosyltransferase, Chain A, domain 1"/>
    <property type="match status" value="1"/>
</dbReference>
<comment type="catalytic activity">
    <reaction evidence="6 7">
        <text>L-arginyl-[protein] + NAD(+) = N(omega)-(ADP-D-ribosyl)-L-arginyl-[protein] + nicotinamide + H(+)</text>
        <dbReference type="Rhea" id="RHEA:19149"/>
        <dbReference type="Rhea" id="RHEA-COMP:10532"/>
        <dbReference type="Rhea" id="RHEA-COMP:15087"/>
        <dbReference type="ChEBI" id="CHEBI:15378"/>
        <dbReference type="ChEBI" id="CHEBI:17154"/>
        <dbReference type="ChEBI" id="CHEBI:29965"/>
        <dbReference type="ChEBI" id="CHEBI:57540"/>
        <dbReference type="ChEBI" id="CHEBI:142554"/>
        <dbReference type="EC" id="2.4.2.31"/>
    </reaction>
</comment>
<dbReference type="AlphaFoldDB" id="A0AAV2KKM0"/>
<evidence type="ECO:0000313" key="8">
    <source>
        <dbReference type="EMBL" id="CAL1590563.1"/>
    </source>
</evidence>
<protein>
    <recommendedName>
        <fullName evidence="7">NAD(P)(+)--arginine ADP-ribosyltransferase</fullName>
        <ecNumber evidence="7">2.4.2.31</ecNumber>
    </recommendedName>
    <alternativeName>
        <fullName evidence="7">Mono(ADP-ribosyl)transferase</fullName>
    </alternativeName>
</protein>
<dbReference type="EC" id="2.4.2.31" evidence="7"/>
<keyword evidence="3 7" id="KW-0808">Transferase</keyword>
<feature type="signal peptide" evidence="7">
    <location>
        <begin position="1"/>
        <end position="26"/>
    </location>
</feature>
<feature type="chain" id="PRO_5043101768" description="NAD(P)(+)--arginine ADP-ribosyltransferase" evidence="7">
    <location>
        <begin position="27"/>
        <end position="290"/>
    </location>
</feature>
<keyword evidence="7" id="KW-0732">Signal</keyword>
<dbReference type="PRINTS" id="PR00970">
    <property type="entry name" value="RIBTRNSFRASE"/>
</dbReference>
<evidence type="ECO:0000256" key="2">
    <source>
        <dbReference type="ARBA" id="ARBA00022676"/>
    </source>
</evidence>
<sequence>MQNEAISKEAMALTFVLYLMAPIALAQPIELTMMNQSVDDSFGGCRDEMASKVLDLYFPRESQNPPFQNAWSLAEPCSHRDQDELPDHHKALTKHQLQSLCVYTNASTRMYAILNAQIRKGAPMYDTASFQYHALYFWITTALQVLKESCETTYKRTRDVYKGQIGSKIRFGYLTSTSRSPYVVEYGTETCFHIRTCLGAFIGNYSVAPSEEEVLVPSYEEFRIVDIVSDSYGSLECKKIFVLESVGFSSDLNCAAVNHSQGIRANVLLIVILLTSVLAPSPSCVINTLL</sequence>